<keyword evidence="1" id="KW-0812">Transmembrane</keyword>
<accession>A0A923L6K6</accession>
<dbReference type="Proteomes" id="UP000637359">
    <property type="component" value="Unassembled WGS sequence"/>
</dbReference>
<feature type="transmembrane region" description="Helical" evidence="1">
    <location>
        <begin position="7"/>
        <end position="31"/>
    </location>
</feature>
<keyword evidence="1" id="KW-1133">Transmembrane helix</keyword>
<sequence length="82" mass="8803">MINSAKIVRAISILCGALITIGVISFLYGFFGSGYAWLTGIGLGVVMGGVFIFIMGIFLVATEEVVEKNKQNHPHNKEEALS</sequence>
<dbReference type="EMBL" id="JACOOL010000007">
    <property type="protein sequence ID" value="MBC5637423.1"/>
    <property type="molecule type" value="Genomic_DNA"/>
</dbReference>
<organism evidence="2 3">
    <name type="scientific">Ornithinibacillus hominis</name>
    <dbReference type="NCBI Taxonomy" id="2763055"/>
    <lineage>
        <taxon>Bacteria</taxon>
        <taxon>Bacillati</taxon>
        <taxon>Bacillota</taxon>
        <taxon>Bacilli</taxon>
        <taxon>Bacillales</taxon>
        <taxon>Bacillaceae</taxon>
        <taxon>Ornithinibacillus</taxon>
    </lineage>
</organism>
<protein>
    <submittedName>
        <fullName evidence="2">Uncharacterized protein</fullName>
    </submittedName>
</protein>
<dbReference type="RefSeq" id="WP_186870126.1">
    <property type="nucleotide sequence ID" value="NZ_JACOOL010000007.1"/>
</dbReference>
<proteinExistence type="predicted"/>
<evidence type="ECO:0000313" key="2">
    <source>
        <dbReference type="EMBL" id="MBC5637423.1"/>
    </source>
</evidence>
<keyword evidence="3" id="KW-1185">Reference proteome</keyword>
<reference evidence="2" key="1">
    <citation type="submission" date="2020-08" db="EMBL/GenBank/DDBJ databases">
        <title>Genome public.</title>
        <authorList>
            <person name="Liu C."/>
            <person name="Sun Q."/>
        </authorList>
    </citation>
    <scope>NUCLEOTIDE SEQUENCE</scope>
    <source>
        <strain evidence="2">BX22</strain>
    </source>
</reference>
<gene>
    <name evidence="2" type="ORF">H8S33_11460</name>
</gene>
<keyword evidence="1" id="KW-0472">Membrane</keyword>
<evidence type="ECO:0000313" key="3">
    <source>
        <dbReference type="Proteomes" id="UP000637359"/>
    </source>
</evidence>
<name>A0A923L6K6_9BACI</name>
<feature type="transmembrane region" description="Helical" evidence="1">
    <location>
        <begin position="37"/>
        <end position="61"/>
    </location>
</feature>
<dbReference type="AlphaFoldDB" id="A0A923L6K6"/>
<comment type="caution">
    <text evidence="2">The sequence shown here is derived from an EMBL/GenBank/DDBJ whole genome shotgun (WGS) entry which is preliminary data.</text>
</comment>
<evidence type="ECO:0000256" key="1">
    <source>
        <dbReference type="SAM" id="Phobius"/>
    </source>
</evidence>